<comment type="caution">
    <text evidence="2">The sequence shown here is derived from an EMBL/GenBank/DDBJ whole genome shotgun (WGS) entry which is preliminary data.</text>
</comment>
<name>A0A3R7MFZ2_PENVA</name>
<dbReference type="InterPro" id="IPR034629">
    <property type="entry name" value="PTCD2"/>
</dbReference>
<dbReference type="PANTHER" id="PTHR14700">
    <property type="entry name" value="PENTATRICOPEPTIDE REPEAT-CONTAINING PROTEIN 2, MITOCHONDRIAL"/>
    <property type="match status" value="1"/>
</dbReference>
<dbReference type="EMBL" id="QCYY01001094">
    <property type="protein sequence ID" value="ROT80662.1"/>
    <property type="molecule type" value="Genomic_DNA"/>
</dbReference>
<dbReference type="OrthoDB" id="6073372at2759"/>
<dbReference type="GO" id="GO:0003723">
    <property type="term" value="F:RNA binding"/>
    <property type="evidence" value="ECO:0007669"/>
    <property type="project" value="TreeGrafter"/>
</dbReference>
<feature type="region of interest" description="Disordered" evidence="1">
    <location>
        <begin position="378"/>
        <end position="402"/>
    </location>
</feature>
<dbReference type="PANTHER" id="PTHR14700:SF0">
    <property type="entry name" value="PENTATRICOPEPTIDE REPEAT-CONTAINING PROTEIN 2, MITOCHONDRIAL"/>
    <property type="match status" value="1"/>
</dbReference>
<protein>
    <submittedName>
        <fullName evidence="2">Putative pentatricopeptide repeat-containing protein 2, mitochondrial-like</fullName>
    </submittedName>
</protein>
<dbReference type="GO" id="GO:0007005">
    <property type="term" value="P:mitochondrion organization"/>
    <property type="evidence" value="ECO:0007669"/>
    <property type="project" value="TreeGrafter"/>
</dbReference>
<gene>
    <name evidence="2" type="ORF">C7M84_000600</name>
</gene>
<keyword evidence="3" id="KW-1185">Reference proteome</keyword>
<organism evidence="2 3">
    <name type="scientific">Penaeus vannamei</name>
    <name type="common">Whiteleg shrimp</name>
    <name type="synonym">Litopenaeus vannamei</name>
    <dbReference type="NCBI Taxonomy" id="6689"/>
    <lineage>
        <taxon>Eukaryota</taxon>
        <taxon>Metazoa</taxon>
        <taxon>Ecdysozoa</taxon>
        <taxon>Arthropoda</taxon>
        <taxon>Crustacea</taxon>
        <taxon>Multicrustacea</taxon>
        <taxon>Malacostraca</taxon>
        <taxon>Eumalacostraca</taxon>
        <taxon>Eucarida</taxon>
        <taxon>Decapoda</taxon>
        <taxon>Dendrobranchiata</taxon>
        <taxon>Penaeoidea</taxon>
        <taxon>Penaeidae</taxon>
        <taxon>Penaeus</taxon>
    </lineage>
</organism>
<dbReference type="AlphaFoldDB" id="A0A3R7MFZ2"/>
<evidence type="ECO:0000313" key="2">
    <source>
        <dbReference type="EMBL" id="ROT80662.1"/>
    </source>
</evidence>
<dbReference type="Proteomes" id="UP000283509">
    <property type="component" value="Unassembled WGS sequence"/>
</dbReference>
<dbReference type="GO" id="GO:0005739">
    <property type="term" value="C:mitochondrion"/>
    <property type="evidence" value="ECO:0007669"/>
    <property type="project" value="InterPro"/>
</dbReference>
<sequence length="402" mass="46189">MSWSHVLRTCKSPLFGLNSLCRSPVTNVLRPIGCRQLFTPSVLGLDGYLSSREKIQIQFSSMTGKFQDRMREVLQSEKNNTIFTEDLKNAAHLAEANTNDIELVLEMAKKFNKQNSGLRFGTFVFGPVVMRMLHHLDCPDVAIQALKSEELDGFFDQLASYQLALDLLYEKERYEDVIDVFRDLQNKRLQGTKFPKNCFMIAIAACYKMNSEESLRTVLEFVKEAEESGISINRRCLIFVAALAQRQNHPHITLEYLAKARNVSHIALRNLRILALVETSRLEEALPILRAVVQIDIPDNSRPGKKSYVLRETVEAVEAAVQKTNDKELIAEFKHLHRSLEENRHITENSLDKYVTEPIDIYKSNENKQDKAMLAASFNRNSKNKRRPQKYAQNRKGLLERE</sequence>
<proteinExistence type="predicted"/>
<reference evidence="2 3" key="2">
    <citation type="submission" date="2019-01" db="EMBL/GenBank/DDBJ databases">
        <title>The decoding of complex shrimp genome reveals the adaptation for benthos swimmer, frequently molting mechanism and breeding impact on genome.</title>
        <authorList>
            <person name="Sun Y."/>
            <person name="Gao Y."/>
            <person name="Yu Y."/>
        </authorList>
    </citation>
    <scope>NUCLEOTIDE SEQUENCE [LARGE SCALE GENOMIC DNA]</scope>
    <source>
        <tissue evidence="2">Muscle</tissue>
    </source>
</reference>
<reference evidence="2 3" key="1">
    <citation type="submission" date="2018-04" db="EMBL/GenBank/DDBJ databases">
        <authorList>
            <person name="Zhang X."/>
            <person name="Yuan J."/>
            <person name="Li F."/>
            <person name="Xiang J."/>
        </authorList>
    </citation>
    <scope>NUCLEOTIDE SEQUENCE [LARGE SCALE GENOMIC DNA]</scope>
    <source>
        <tissue evidence="2">Muscle</tissue>
    </source>
</reference>
<evidence type="ECO:0000256" key="1">
    <source>
        <dbReference type="SAM" id="MobiDB-lite"/>
    </source>
</evidence>
<accession>A0A3R7MFZ2</accession>
<evidence type="ECO:0000313" key="3">
    <source>
        <dbReference type="Proteomes" id="UP000283509"/>
    </source>
</evidence>
<dbReference type="GO" id="GO:0050684">
    <property type="term" value="P:regulation of mRNA processing"/>
    <property type="evidence" value="ECO:0007669"/>
    <property type="project" value="InterPro"/>
</dbReference>